<dbReference type="Pfam" id="PF12697">
    <property type="entry name" value="Abhydrolase_6"/>
    <property type="match status" value="1"/>
</dbReference>
<feature type="domain" description="Peptidase S33 tripeptidyl aminopeptidase-like C-terminal" evidence="1">
    <location>
        <begin position="227"/>
        <end position="284"/>
    </location>
</feature>
<dbReference type="SUPFAM" id="SSF53474">
    <property type="entry name" value="alpha/beta-Hydrolases"/>
    <property type="match status" value="1"/>
</dbReference>
<accession>A0ABY3YM56</accession>
<dbReference type="InterPro" id="IPR013595">
    <property type="entry name" value="Pept_S33_TAP-like_C"/>
</dbReference>
<dbReference type="EMBL" id="CP094326">
    <property type="protein sequence ID" value="UNY98679.1"/>
    <property type="molecule type" value="Genomic_DNA"/>
</dbReference>
<dbReference type="InterPro" id="IPR050471">
    <property type="entry name" value="AB_hydrolase"/>
</dbReference>
<evidence type="ECO:0000313" key="3">
    <source>
        <dbReference type="EMBL" id="UNY98679.1"/>
    </source>
</evidence>
<proteinExistence type="predicted"/>
<dbReference type="Pfam" id="PF08386">
    <property type="entry name" value="Abhydrolase_4"/>
    <property type="match status" value="1"/>
</dbReference>
<sequence length="286" mass="31751">MSKDQKTYRNTIEIPKPIIYTAKTLQLISPHLASRFAGKLFMTPIKHKMPKREYHMDKNTKQLNVPIPSLNKEIVVYNYGKSTKKALLVHGWSGRGTQLFKIADELLKLGYMTISFDAPAHGKAPGSKTNMSEFIDSVMHLNALYGPFEVGIGHSLGGMTLLNSISQGLSLRKLVIIGCGDKIIDIALDFTRKLGLKDNVGLKMKNRFDEILGKDINKLSASTAAIEVQTPSLIIHDKDDADVPLGSAENIHEHLKNSRLVITEGLGHRKILGDKNVITEISQFIR</sequence>
<dbReference type="RefSeq" id="WP_242937085.1">
    <property type="nucleotide sequence ID" value="NZ_CP094326.1"/>
</dbReference>
<evidence type="ECO:0000259" key="2">
    <source>
        <dbReference type="Pfam" id="PF12697"/>
    </source>
</evidence>
<dbReference type="GO" id="GO:0016787">
    <property type="term" value="F:hydrolase activity"/>
    <property type="evidence" value="ECO:0007669"/>
    <property type="project" value="UniProtKB-KW"/>
</dbReference>
<keyword evidence="4" id="KW-1185">Reference proteome</keyword>
<dbReference type="Gene3D" id="3.40.50.1820">
    <property type="entry name" value="alpha/beta hydrolase"/>
    <property type="match status" value="1"/>
</dbReference>
<organism evidence="3 4">
    <name type="scientific">Zhouia spongiae</name>
    <dbReference type="NCBI Taxonomy" id="2202721"/>
    <lineage>
        <taxon>Bacteria</taxon>
        <taxon>Pseudomonadati</taxon>
        <taxon>Bacteroidota</taxon>
        <taxon>Flavobacteriia</taxon>
        <taxon>Flavobacteriales</taxon>
        <taxon>Flavobacteriaceae</taxon>
        <taxon>Zhouia</taxon>
    </lineage>
</organism>
<dbReference type="InterPro" id="IPR000073">
    <property type="entry name" value="AB_hydrolase_1"/>
</dbReference>
<evidence type="ECO:0000259" key="1">
    <source>
        <dbReference type="Pfam" id="PF08386"/>
    </source>
</evidence>
<dbReference type="Proteomes" id="UP000829476">
    <property type="component" value="Chromosome"/>
</dbReference>
<dbReference type="PANTHER" id="PTHR43433:SF5">
    <property type="entry name" value="AB HYDROLASE-1 DOMAIN-CONTAINING PROTEIN"/>
    <property type="match status" value="1"/>
</dbReference>
<dbReference type="InterPro" id="IPR029058">
    <property type="entry name" value="AB_hydrolase_fold"/>
</dbReference>
<keyword evidence="3" id="KW-0378">Hydrolase</keyword>
<reference evidence="3 4" key="1">
    <citation type="journal article" date="2018" name="Int. J. Syst. Evol. Microbiol.">
        <title>Zhouia spongiae sp. nov., isolated from a marine sponge.</title>
        <authorList>
            <person name="Zhuang L."/>
            <person name="Lin B."/>
            <person name="Qin F."/>
            <person name="Luo L."/>
        </authorList>
    </citation>
    <scope>NUCLEOTIDE SEQUENCE [LARGE SCALE GENOMIC DNA]</scope>
    <source>
        <strain evidence="3 4">HN-Y44</strain>
    </source>
</reference>
<evidence type="ECO:0000313" key="4">
    <source>
        <dbReference type="Proteomes" id="UP000829476"/>
    </source>
</evidence>
<name>A0ABY3YM56_9FLAO</name>
<dbReference type="PANTHER" id="PTHR43433">
    <property type="entry name" value="HYDROLASE, ALPHA/BETA FOLD FAMILY PROTEIN"/>
    <property type="match status" value="1"/>
</dbReference>
<protein>
    <submittedName>
        <fullName evidence="3">Alpha/beta hydrolase</fullName>
    </submittedName>
</protein>
<gene>
    <name evidence="3" type="ORF">MQE36_16570</name>
</gene>
<feature type="domain" description="AB hydrolase-1" evidence="2">
    <location>
        <begin position="87"/>
        <end position="179"/>
    </location>
</feature>